<evidence type="ECO:0000256" key="1">
    <source>
        <dbReference type="ARBA" id="ARBA00007361"/>
    </source>
</evidence>
<evidence type="ECO:0000313" key="3">
    <source>
        <dbReference type="Proteomes" id="UP000695000"/>
    </source>
</evidence>
<protein>
    <submittedName>
        <fullName evidence="4">Growth arrest and DNA damage-inducible protein GADD45 beta</fullName>
    </submittedName>
</protein>
<dbReference type="InterPro" id="IPR004038">
    <property type="entry name" value="Ribosomal_eL8/eL30/eS12/Gad45"/>
</dbReference>
<dbReference type="Pfam" id="PF01248">
    <property type="entry name" value="Ribosomal_L7Ae"/>
    <property type="match status" value="1"/>
</dbReference>
<dbReference type="InterPro" id="IPR029064">
    <property type="entry name" value="Ribosomal_eL30-like_sf"/>
</dbReference>
<dbReference type="Gene3D" id="3.30.1330.30">
    <property type="match status" value="1"/>
</dbReference>
<name>A0ABM1NH39_NICVS</name>
<dbReference type="InterPro" id="IPR024824">
    <property type="entry name" value="GADD45"/>
</dbReference>
<dbReference type="Proteomes" id="UP000695000">
    <property type="component" value="Unplaced"/>
</dbReference>
<feature type="domain" description="Ribosomal protein eL8/eL30/eS12/Gadd45" evidence="2">
    <location>
        <begin position="22"/>
        <end position="105"/>
    </location>
</feature>
<dbReference type="GeneID" id="108569187"/>
<evidence type="ECO:0000313" key="4">
    <source>
        <dbReference type="RefSeq" id="XP_017786139.1"/>
    </source>
</evidence>
<keyword evidence="3" id="KW-1185">Reference proteome</keyword>
<dbReference type="RefSeq" id="XP_017786139.1">
    <property type="nucleotide sequence ID" value="XM_017930650.1"/>
</dbReference>
<dbReference type="PANTHER" id="PTHR10411:SF8">
    <property type="entry name" value="FI09246P"/>
    <property type="match status" value="1"/>
</dbReference>
<accession>A0ABM1NH39</accession>
<proteinExistence type="inferred from homology"/>
<organism evidence="3 4">
    <name type="scientific">Nicrophorus vespilloides</name>
    <name type="common">Boreal carrion beetle</name>
    <dbReference type="NCBI Taxonomy" id="110193"/>
    <lineage>
        <taxon>Eukaryota</taxon>
        <taxon>Metazoa</taxon>
        <taxon>Ecdysozoa</taxon>
        <taxon>Arthropoda</taxon>
        <taxon>Hexapoda</taxon>
        <taxon>Insecta</taxon>
        <taxon>Pterygota</taxon>
        <taxon>Neoptera</taxon>
        <taxon>Endopterygota</taxon>
        <taxon>Coleoptera</taxon>
        <taxon>Polyphaga</taxon>
        <taxon>Staphyliniformia</taxon>
        <taxon>Silphidae</taxon>
        <taxon>Nicrophorinae</taxon>
        <taxon>Nicrophorus</taxon>
    </lineage>
</organism>
<sequence length="156" mass="17550">MCISKFHNSKCKMLNRSNMGRAIRGVLTQAKVENRLISGLLPAITYLQKASDDTLMCLLPETRKDDATAHMQTVLLQAFCYENFIPVIKVDSSEKLAEMCGISGQKGCPCVLITRDLTIPWDTNYDPPLTNDEQILADFYECTLEEYPTPVVQMPI</sequence>
<comment type="similarity">
    <text evidence="1">Belongs to the GADD45 family.</text>
</comment>
<gene>
    <name evidence="4" type="primary">LOC108569187</name>
</gene>
<dbReference type="PANTHER" id="PTHR10411">
    <property type="entry name" value="GROWTH ARREST AND DNA DAMAGE-INDUCIBLE PROTEIN GADD45"/>
    <property type="match status" value="1"/>
</dbReference>
<dbReference type="SUPFAM" id="SSF55315">
    <property type="entry name" value="L30e-like"/>
    <property type="match status" value="1"/>
</dbReference>
<evidence type="ECO:0000259" key="2">
    <source>
        <dbReference type="Pfam" id="PF01248"/>
    </source>
</evidence>
<reference evidence="4" key="1">
    <citation type="submission" date="2025-08" db="UniProtKB">
        <authorList>
            <consortium name="RefSeq"/>
        </authorList>
    </citation>
    <scope>IDENTIFICATION</scope>
    <source>
        <tissue evidence="4">Whole Larva</tissue>
    </source>
</reference>